<accession>A0A7C9J0T2</accession>
<dbReference type="EMBL" id="WUPT01000001">
    <property type="protein sequence ID" value="MXQ06341.1"/>
    <property type="molecule type" value="Genomic_DNA"/>
</dbReference>
<evidence type="ECO:0008006" key="3">
    <source>
        <dbReference type="Google" id="ProtNLM"/>
    </source>
</evidence>
<proteinExistence type="predicted"/>
<dbReference type="RefSeq" id="WP_160762286.1">
    <property type="nucleotide sequence ID" value="NZ_WUPT01000001.1"/>
</dbReference>
<evidence type="ECO:0000313" key="1">
    <source>
        <dbReference type="EMBL" id="MXQ06341.1"/>
    </source>
</evidence>
<gene>
    <name evidence="1" type="ORF">GQ651_00635</name>
</gene>
<sequence>MDQKAEPDNALTFGDPALLTRVAWTSRWCRRTQSVEYAKRALAILKGEKSQRAITQRGLALMCLSWQAKWRGDFDLSMQEALRVEGALPEDAFPVERAHIYSVLGVIHYSRHRLDLADCSVQRGLMLVAHMDSEPAHVDLLTTLATIQRHGGNRQSAGEILGKARSLAEGAELARVEHNVARWMQADDAPAHALEHAERALELADTFNNRVILPYAHEVAGACLIDLGELDRAEAHFTDGLTIATEDEDTRAQCQIVGWHAQLEKERGNLGQARDLYRFGSEIARKMDYTLWEKIFARGLADVYEGLGDFKASVEAHKMAWKLEAAKRQ</sequence>
<reference evidence="1 2" key="2">
    <citation type="submission" date="2020-03" db="EMBL/GenBank/DDBJ databases">
        <title>Kangsaoukella pontilimi gen. nov., sp. nov., a new member of the family Rhodobacteraceae isolated from a tidal mudflat.</title>
        <authorList>
            <person name="Kim I.S."/>
        </authorList>
    </citation>
    <scope>NUCLEOTIDE SEQUENCE [LARGE SCALE GENOMIC DNA]</scope>
    <source>
        <strain evidence="1 2">GH1-50</strain>
    </source>
</reference>
<organism evidence="1 2">
    <name type="scientific">Kangsaoukella pontilimi</name>
    <dbReference type="NCBI Taxonomy" id="2691042"/>
    <lineage>
        <taxon>Bacteria</taxon>
        <taxon>Pseudomonadati</taxon>
        <taxon>Pseudomonadota</taxon>
        <taxon>Alphaproteobacteria</taxon>
        <taxon>Rhodobacterales</taxon>
        <taxon>Paracoccaceae</taxon>
        <taxon>Kangsaoukella</taxon>
    </lineage>
</organism>
<reference evidence="1 2" key="1">
    <citation type="submission" date="2019-12" db="EMBL/GenBank/DDBJ databases">
        <authorList>
            <person name="Lee S.D."/>
        </authorList>
    </citation>
    <scope>NUCLEOTIDE SEQUENCE [LARGE SCALE GENOMIC DNA]</scope>
    <source>
        <strain evidence="1 2">GH1-50</strain>
    </source>
</reference>
<evidence type="ECO:0000313" key="2">
    <source>
        <dbReference type="Proteomes" id="UP000480350"/>
    </source>
</evidence>
<comment type="caution">
    <text evidence="1">The sequence shown here is derived from an EMBL/GenBank/DDBJ whole genome shotgun (WGS) entry which is preliminary data.</text>
</comment>
<protein>
    <recommendedName>
        <fullName evidence="3">Tetratricopeptide repeat protein</fullName>
    </recommendedName>
</protein>
<dbReference type="Gene3D" id="1.25.40.10">
    <property type="entry name" value="Tetratricopeptide repeat domain"/>
    <property type="match status" value="2"/>
</dbReference>
<dbReference type="SUPFAM" id="SSF48452">
    <property type="entry name" value="TPR-like"/>
    <property type="match status" value="2"/>
</dbReference>
<dbReference type="Proteomes" id="UP000480350">
    <property type="component" value="Unassembled WGS sequence"/>
</dbReference>
<dbReference type="InterPro" id="IPR011990">
    <property type="entry name" value="TPR-like_helical_dom_sf"/>
</dbReference>
<name>A0A7C9J0T2_9RHOB</name>
<dbReference type="AlphaFoldDB" id="A0A7C9J0T2"/>
<keyword evidence="2" id="KW-1185">Reference proteome</keyword>